<evidence type="ECO:0000256" key="3">
    <source>
        <dbReference type="ARBA" id="ARBA00022723"/>
    </source>
</evidence>
<sequence>MICKEVMRKLEERWNPSYALEWDNVGLLVGREEKEIKKIFTALDATEETIAQALEFGSDLLITHHPMIFSPVKKVTSADFIGRRLITMIQADLCYYAMHTNFDVKGMAQLNQECLGLTDCEVLEETAPGEGIGRVGALEGTMDLKQFAGKVRNDFEIPDVRMYGDPAAIIHRVAVSSGSGKSMIRGAIEKGADVIVTGDVDYHSAIDAVAQGIAVIDAGHYGTEYGFIAYMRQELETMFPELAVGTARVHHPYRVV</sequence>
<feature type="binding site" evidence="4">
    <location>
        <position position="220"/>
    </location>
    <ligand>
        <name>a divalent metal cation</name>
        <dbReference type="ChEBI" id="CHEBI:60240"/>
        <label>1</label>
    </ligand>
</feature>
<evidence type="ECO:0000313" key="6">
    <source>
        <dbReference type="Proteomes" id="UP000440513"/>
    </source>
</evidence>
<dbReference type="AlphaFoldDB" id="A0A7X2TM60"/>
<name>A0A7X2TM60_9FIRM</name>
<dbReference type="NCBIfam" id="TIGR00486">
    <property type="entry name" value="YbgI_SA1388"/>
    <property type="match status" value="1"/>
</dbReference>
<protein>
    <recommendedName>
        <fullName evidence="2">GTP cyclohydrolase 1 type 2 homolog</fullName>
    </recommendedName>
</protein>
<evidence type="ECO:0000256" key="4">
    <source>
        <dbReference type="PIRSR" id="PIRSR602678-1"/>
    </source>
</evidence>
<dbReference type="Proteomes" id="UP000440513">
    <property type="component" value="Unassembled WGS sequence"/>
</dbReference>
<evidence type="ECO:0000256" key="1">
    <source>
        <dbReference type="ARBA" id="ARBA00006964"/>
    </source>
</evidence>
<comment type="similarity">
    <text evidence="1">Belongs to the GTP cyclohydrolase I type 2/NIF3 family.</text>
</comment>
<dbReference type="RefSeq" id="WP_154432461.1">
    <property type="nucleotide sequence ID" value="NZ_VUMS01000015.1"/>
</dbReference>
<proteinExistence type="inferred from homology"/>
<dbReference type="Pfam" id="PF01784">
    <property type="entry name" value="DUF34_NIF3"/>
    <property type="match status" value="1"/>
</dbReference>
<evidence type="ECO:0000256" key="2">
    <source>
        <dbReference type="ARBA" id="ARBA00022112"/>
    </source>
</evidence>
<dbReference type="PANTHER" id="PTHR13799:SF14">
    <property type="entry name" value="GTP CYCLOHYDROLASE 1 TYPE 2 HOMOLOG"/>
    <property type="match status" value="1"/>
</dbReference>
<dbReference type="PANTHER" id="PTHR13799">
    <property type="entry name" value="NGG1 INTERACTING FACTOR 3"/>
    <property type="match status" value="1"/>
</dbReference>
<keyword evidence="6" id="KW-1185">Reference proteome</keyword>
<dbReference type="EMBL" id="VUMS01000015">
    <property type="protein sequence ID" value="MST66952.1"/>
    <property type="molecule type" value="Genomic_DNA"/>
</dbReference>
<feature type="binding site" evidence="4">
    <location>
        <position position="224"/>
    </location>
    <ligand>
        <name>a divalent metal cation</name>
        <dbReference type="ChEBI" id="CHEBI:60240"/>
        <label>1</label>
    </ligand>
</feature>
<keyword evidence="3 4" id="KW-0479">Metal-binding</keyword>
<reference evidence="5 6" key="1">
    <citation type="submission" date="2019-08" db="EMBL/GenBank/DDBJ databases">
        <title>In-depth cultivation of the pig gut microbiome towards novel bacterial diversity and tailored functional studies.</title>
        <authorList>
            <person name="Wylensek D."/>
            <person name="Hitch T.C.A."/>
            <person name="Clavel T."/>
        </authorList>
    </citation>
    <scope>NUCLEOTIDE SEQUENCE [LARGE SCALE GENOMIC DNA]</scope>
    <source>
        <strain evidence="5 6">BSM-380-WT-5A</strain>
    </source>
</reference>
<dbReference type="GO" id="GO:0046872">
    <property type="term" value="F:metal ion binding"/>
    <property type="evidence" value="ECO:0007669"/>
    <property type="project" value="UniProtKB-KW"/>
</dbReference>
<gene>
    <name evidence="5" type="ORF">FYJ57_09500</name>
</gene>
<dbReference type="GO" id="GO:0005737">
    <property type="term" value="C:cytoplasm"/>
    <property type="evidence" value="ECO:0007669"/>
    <property type="project" value="TreeGrafter"/>
</dbReference>
<accession>A0A7X2TM60</accession>
<evidence type="ECO:0000313" key="5">
    <source>
        <dbReference type="EMBL" id="MST66952.1"/>
    </source>
</evidence>
<dbReference type="InterPro" id="IPR036069">
    <property type="entry name" value="DUF34/NIF3_sf"/>
</dbReference>
<feature type="binding site" evidence="4">
    <location>
        <position position="65"/>
    </location>
    <ligand>
        <name>a divalent metal cation</name>
        <dbReference type="ChEBI" id="CHEBI:60240"/>
        <label>1</label>
    </ligand>
</feature>
<organism evidence="5 6">
    <name type="scientific">Oliverpabstia intestinalis</name>
    <dbReference type="NCBI Taxonomy" id="2606633"/>
    <lineage>
        <taxon>Bacteria</taxon>
        <taxon>Bacillati</taxon>
        <taxon>Bacillota</taxon>
        <taxon>Clostridia</taxon>
        <taxon>Lachnospirales</taxon>
        <taxon>Lachnospiraceae</taxon>
        <taxon>Oliverpabstia</taxon>
    </lineage>
</organism>
<comment type="caution">
    <text evidence="5">The sequence shown here is derived from an EMBL/GenBank/DDBJ whole genome shotgun (WGS) entry which is preliminary data.</text>
</comment>
<dbReference type="Gene3D" id="3.40.1390.30">
    <property type="entry name" value="NIF3 (NGG1p interacting factor 3)-like"/>
    <property type="match status" value="2"/>
</dbReference>
<dbReference type="SUPFAM" id="SSF102705">
    <property type="entry name" value="NIF3 (NGG1p interacting factor 3)-like"/>
    <property type="match status" value="1"/>
</dbReference>
<dbReference type="InterPro" id="IPR002678">
    <property type="entry name" value="DUF34/NIF3"/>
</dbReference>
<feature type="binding site" evidence="4">
    <location>
        <position position="103"/>
    </location>
    <ligand>
        <name>a divalent metal cation</name>
        <dbReference type="ChEBI" id="CHEBI:60240"/>
        <label>1</label>
    </ligand>
</feature>
<dbReference type="FunFam" id="3.40.1390.30:FF:000001">
    <property type="entry name" value="GTP cyclohydrolase 1 type 2"/>
    <property type="match status" value="1"/>
</dbReference>
<feature type="binding site" evidence="4">
    <location>
        <position position="64"/>
    </location>
    <ligand>
        <name>a divalent metal cation</name>
        <dbReference type="ChEBI" id="CHEBI:60240"/>
        <label>2</label>
    </ligand>
</feature>